<dbReference type="Gene3D" id="2.40.50.140">
    <property type="entry name" value="Nucleic acid-binding proteins"/>
    <property type="match status" value="1"/>
</dbReference>
<sequence>MNKILEKLPKDTQKKLKKKEQTEKVSLMLATLTKDYFSDPEWLYERKLDGERCLLYKKNGEVKMISRNEKLQNDYYPEISKALNDFPGDFILDSELVTFDGKITSFSKLQNRMHVKHPSEELIKKYPVYAYVFDILYLDDYSLQELPLRKRKFILKNAFSYHSFLRYLPHRNKEGEKYLKKACDKGWEGIIAKDANSEYVHSRSKKWLKFKCAHEQEFVIGGYTAPQGSRIGFGALLIGYYEDDDLKYAGKVGTGFDDDMLEFLHEHMKKRQTDHCPFSHCSESEDDVTWIKPELVAEVAFTEWTNADKLRHPRFKGLRKDKDAREVHREVTNGG</sequence>
<dbReference type="SUPFAM" id="SSF50249">
    <property type="entry name" value="Nucleic acid-binding proteins"/>
    <property type="match status" value="1"/>
</dbReference>
<dbReference type="Proteomes" id="UP000054761">
    <property type="component" value="Unassembled WGS sequence"/>
</dbReference>
<evidence type="ECO:0000256" key="4">
    <source>
        <dbReference type="ARBA" id="ARBA00034003"/>
    </source>
</evidence>
<dbReference type="GO" id="GO:0005524">
    <property type="term" value="F:ATP binding"/>
    <property type="evidence" value="ECO:0007669"/>
    <property type="project" value="InterPro"/>
</dbReference>
<dbReference type="EMBL" id="LNYH01000052">
    <property type="protein sequence ID" value="KTD26927.1"/>
    <property type="molecule type" value="Genomic_DNA"/>
</dbReference>
<dbReference type="PATRIC" id="fig|454.4.peg.1224"/>
<evidence type="ECO:0000256" key="1">
    <source>
        <dbReference type="ARBA" id="ARBA00007572"/>
    </source>
</evidence>
<comment type="similarity">
    <text evidence="1">Belongs to the ATP-dependent DNA ligase family.</text>
</comment>
<gene>
    <name evidence="6" type="ORF">Lisr_1138</name>
</gene>
<dbReference type="STRING" id="454.Lisr_1138"/>
<comment type="catalytic activity">
    <reaction evidence="4">
        <text>ATP + (deoxyribonucleotide)n-3'-hydroxyl + 5'-phospho-(deoxyribonucleotide)m = (deoxyribonucleotide)n+m + AMP + diphosphate.</text>
        <dbReference type="EC" id="6.5.1.1"/>
    </reaction>
</comment>
<dbReference type="InterPro" id="IPR012309">
    <property type="entry name" value="DNA_ligase_ATP-dep_C"/>
</dbReference>
<dbReference type="PANTHER" id="PTHR45674:SF4">
    <property type="entry name" value="DNA LIGASE 1"/>
    <property type="match status" value="1"/>
</dbReference>
<reference evidence="6 7" key="1">
    <citation type="submission" date="2015-11" db="EMBL/GenBank/DDBJ databases">
        <title>Genomic analysis of 38 Legionella species identifies large and diverse effector repertoires.</title>
        <authorList>
            <person name="Burstein D."/>
            <person name="Amaro F."/>
            <person name="Zusman T."/>
            <person name="Lifshitz Z."/>
            <person name="Cohen O."/>
            <person name="Gilbert J.A."/>
            <person name="Pupko T."/>
            <person name="Shuman H.A."/>
            <person name="Segal G."/>
        </authorList>
    </citation>
    <scope>NUCLEOTIDE SEQUENCE [LARGE SCALE GENOMIC DNA]</scope>
    <source>
        <strain evidence="6 7">Bercovier 4</strain>
    </source>
</reference>
<dbReference type="InterPro" id="IPR050191">
    <property type="entry name" value="ATP-dep_DNA_ligase"/>
</dbReference>
<dbReference type="GO" id="GO:0006281">
    <property type="term" value="P:DNA repair"/>
    <property type="evidence" value="ECO:0007669"/>
    <property type="project" value="InterPro"/>
</dbReference>
<name>A0A0W0W3L7_9GAMM</name>
<evidence type="ECO:0000256" key="2">
    <source>
        <dbReference type="ARBA" id="ARBA00012727"/>
    </source>
</evidence>
<dbReference type="CDD" id="cd07971">
    <property type="entry name" value="OBF_DNA_ligase_LigD"/>
    <property type="match status" value="1"/>
</dbReference>
<dbReference type="PANTHER" id="PTHR45674">
    <property type="entry name" value="DNA LIGASE 1/3 FAMILY MEMBER"/>
    <property type="match status" value="1"/>
</dbReference>
<organism evidence="6 7">
    <name type="scientific">Legionella israelensis</name>
    <dbReference type="NCBI Taxonomy" id="454"/>
    <lineage>
        <taxon>Bacteria</taxon>
        <taxon>Pseudomonadati</taxon>
        <taxon>Pseudomonadota</taxon>
        <taxon>Gammaproteobacteria</taxon>
        <taxon>Legionellales</taxon>
        <taxon>Legionellaceae</taxon>
        <taxon>Legionella</taxon>
    </lineage>
</organism>
<accession>A0A0W0W3L7</accession>
<dbReference type="Pfam" id="PF04679">
    <property type="entry name" value="DNA_ligase_A_C"/>
    <property type="match status" value="1"/>
</dbReference>
<evidence type="ECO:0000313" key="6">
    <source>
        <dbReference type="EMBL" id="KTD26927.1"/>
    </source>
</evidence>
<dbReference type="CDD" id="cd07906">
    <property type="entry name" value="Adenylation_DNA_ligase_LigD_LigC"/>
    <property type="match status" value="1"/>
</dbReference>
<dbReference type="RefSeq" id="WP_202967187.1">
    <property type="nucleotide sequence ID" value="NZ_CAAAJA010000001.1"/>
</dbReference>
<dbReference type="Pfam" id="PF01068">
    <property type="entry name" value="DNA_ligase_A_M"/>
    <property type="match status" value="1"/>
</dbReference>
<dbReference type="NCBIfam" id="TIGR02779">
    <property type="entry name" value="NHEJ_ligase_lig"/>
    <property type="match status" value="1"/>
</dbReference>
<comment type="caution">
    <text evidence="6">The sequence shown here is derived from an EMBL/GenBank/DDBJ whole genome shotgun (WGS) entry which is preliminary data.</text>
</comment>
<dbReference type="InterPro" id="IPR014146">
    <property type="entry name" value="LigD_ligase_dom"/>
</dbReference>
<dbReference type="PROSITE" id="PS50160">
    <property type="entry name" value="DNA_LIGASE_A3"/>
    <property type="match status" value="1"/>
</dbReference>
<protein>
    <recommendedName>
        <fullName evidence="2">DNA ligase (ATP)</fullName>
        <ecNumber evidence="2">6.5.1.1</ecNumber>
    </recommendedName>
</protein>
<evidence type="ECO:0000313" key="7">
    <source>
        <dbReference type="Proteomes" id="UP000054761"/>
    </source>
</evidence>
<dbReference type="InterPro" id="IPR012310">
    <property type="entry name" value="DNA_ligase_ATP-dep_cent"/>
</dbReference>
<dbReference type="SUPFAM" id="SSF56091">
    <property type="entry name" value="DNA ligase/mRNA capping enzyme, catalytic domain"/>
    <property type="match status" value="1"/>
</dbReference>
<dbReference type="PROSITE" id="PS00697">
    <property type="entry name" value="DNA_LIGASE_A1"/>
    <property type="match status" value="1"/>
</dbReference>
<dbReference type="AlphaFoldDB" id="A0A0W0W3L7"/>
<dbReference type="GO" id="GO:0006310">
    <property type="term" value="P:DNA recombination"/>
    <property type="evidence" value="ECO:0007669"/>
    <property type="project" value="InterPro"/>
</dbReference>
<dbReference type="EC" id="6.5.1.1" evidence="2"/>
<dbReference type="InterPro" id="IPR016059">
    <property type="entry name" value="DNA_ligase_ATP-dep_CS"/>
</dbReference>
<proteinExistence type="inferred from homology"/>
<keyword evidence="3" id="KW-0436">Ligase</keyword>
<evidence type="ECO:0000256" key="3">
    <source>
        <dbReference type="ARBA" id="ARBA00022598"/>
    </source>
</evidence>
<feature type="domain" description="ATP-dependent DNA ligase family profile" evidence="5">
    <location>
        <begin position="121"/>
        <end position="255"/>
    </location>
</feature>
<keyword evidence="7" id="KW-1185">Reference proteome</keyword>
<evidence type="ECO:0000259" key="5">
    <source>
        <dbReference type="PROSITE" id="PS50160"/>
    </source>
</evidence>
<dbReference type="InterPro" id="IPR012340">
    <property type="entry name" value="NA-bd_OB-fold"/>
</dbReference>
<dbReference type="Gene3D" id="3.30.470.30">
    <property type="entry name" value="DNA ligase/mRNA capping enzyme"/>
    <property type="match status" value="1"/>
</dbReference>
<dbReference type="GO" id="GO:0003910">
    <property type="term" value="F:DNA ligase (ATP) activity"/>
    <property type="evidence" value="ECO:0007669"/>
    <property type="project" value="UniProtKB-EC"/>
</dbReference>